<dbReference type="EMBL" id="LHXV01000009">
    <property type="protein sequence ID" value="KXB01533.1"/>
    <property type="molecule type" value="Genomic_DNA"/>
</dbReference>
<accession>A0A133V503</accession>
<proteinExistence type="predicted"/>
<dbReference type="SUPFAM" id="SSF47413">
    <property type="entry name" value="lambda repressor-like DNA-binding domains"/>
    <property type="match status" value="1"/>
</dbReference>
<comment type="caution">
    <text evidence="2">The sequence shown here is derived from an EMBL/GenBank/DDBJ whole genome shotgun (WGS) entry which is preliminary data.</text>
</comment>
<reference evidence="2 3" key="1">
    <citation type="journal article" date="2016" name="Sci. Rep.">
        <title>Metabolic traits of an uncultured archaeal lineage -MSBL1- from brine pools of the Red Sea.</title>
        <authorList>
            <person name="Mwirichia R."/>
            <person name="Alam I."/>
            <person name="Rashid M."/>
            <person name="Vinu M."/>
            <person name="Ba-Alawi W."/>
            <person name="Anthony Kamau A."/>
            <person name="Kamanda Ngugi D."/>
            <person name="Goker M."/>
            <person name="Klenk H.P."/>
            <person name="Bajic V."/>
            <person name="Stingl U."/>
        </authorList>
    </citation>
    <scope>NUCLEOTIDE SEQUENCE [LARGE SCALE GENOMIC DNA]</scope>
    <source>
        <strain evidence="2">SCGC-AAA259O05</strain>
    </source>
</reference>
<dbReference type="Proteomes" id="UP000070344">
    <property type="component" value="Unassembled WGS sequence"/>
</dbReference>
<dbReference type="PANTHER" id="PTHR40730">
    <property type="entry name" value="TRANSCRIPTIONAL REGULATOR PROTEIN-LIKE PROTEIN"/>
    <property type="match status" value="1"/>
</dbReference>
<gene>
    <name evidence="2" type="ORF">AKJ41_01205</name>
</gene>
<dbReference type="CDD" id="cd00090">
    <property type="entry name" value="HTH_ARSR"/>
    <property type="match status" value="1"/>
</dbReference>
<dbReference type="AlphaFoldDB" id="A0A133V503"/>
<dbReference type="GO" id="GO:0003677">
    <property type="term" value="F:DNA binding"/>
    <property type="evidence" value="ECO:0007669"/>
    <property type="project" value="InterPro"/>
</dbReference>
<dbReference type="InterPro" id="IPR001387">
    <property type="entry name" value="Cro/C1-type_HTH"/>
</dbReference>
<organism evidence="2 3">
    <name type="scientific">candidate division MSBL1 archaeon SCGC-AAA259O05</name>
    <dbReference type="NCBI Taxonomy" id="1698271"/>
    <lineage>
        <taxon>Archaea</taxon>
        <taxon>Methanobacteriati</taxon>
        <taxon>Methanobacteriota</taxon>
        <taxon>candidate division MSBL1</taxon>
    </lineage>
</organism>
<evidence type="ECO:0000259" key="1">
    <source>
        <dbReference type="PROSITE" id="PS50943"/>
    </source>
</evidence>
<dbReference type="Gene3D" id="1.10.10.60">
    <property type="entry name" value="Homeodomain-like"/>
    <property type="match status" value="1"/>
</dbReference>
<evidence type="ECO:0000313" key="3">
    <source>
        <dbReference type="Proteomes" id="UP000070344"/>
    </source>
</evidence>
<evidence type="ECO:0000313" key="2">
    <source>
        <dbReference type="EMBL" id="KXB01533.1"/>
    </source>
</evidence>
<sequence length="107" mass="12120">MKPPCEIAVKKVLPVIRSLLVQDLTQRHDMSQTEIADKLGISQPAVSQYLRSARGANSLEGKLKRKNLYEKILELSDEIGNEEVERPRITKKCCEICKSMIDRPSPD</sequence>
<feature type="domain" description="HTH cro/C1-type" evidence="1">
    <location>
        <begin position="21"/>
        <end position="51"/>
    </location>
</feature>
<keyword evidence="3" id="KW-1185">Reference proteome</keyword>
<dbReference type="PROSITE" id="PS50943">
    <property type="entry name" value="HTH_CROC1"/>
    <property type="match status" value="1"/>
</dbReference>
<name>A0A133V503_9EURY</name>
<dbReference type="Pfam" id="PF01381">
    <property type="entry name" value="HTH_3"/>
    <property type="match status" value="1"/>
</dbReference>
<dbReference type="InterPro" id="IPR011991">
    <property type="entry name" value="ArsR-like_HTH"/>
</dbReference>
<dbReference type="InterPro" id="IPR010982">
    <property type="entry name" value="Lambda_DNA-bd_dom_sf"/>
</dbReference>
<protein>
    <recommendedName>
        <fullName evidence="1">HTH cro/C1-type domain-containing protein</fullName>
    </recommendedName>
</protein>